<dbReference type="Proteomes" id="UP001497482">
    <property type="component" value="Chromosome 13"/>
</dbReference>
<keyword evidence="3" id="KW-1185">Reference proteome</keyword>
<protein>
    <submittedName>
        <fullName evidence="2">Uncharacterized protein</fullName>
    </submittedName>
</protein>
<sequence>MESSVDEEEEQEEDLDRFRELKLQIDVMEKAEREAEAKPTRLRPLPALRRKKAPRTIAAPLQVRAPPWNSPEERRQEALRELREKEAVLEQRRKNQEELHNWRTRAKNPQLTGPRGKRPGRQRHAEEAAGNSSDAGPHQAHSSVDYEESRAVKKLQQKMYAVVQRMEERRRDPAASSQELFGPADRDVKEIRRLQAQLLDVKRGRGFALYSAHARQKKT</sequence>
<accession>A0AAV2JJS2</accession>
<organism evidence="2 3">
    <name type="scientific">Knipowitschia caucasica</name>
    <name type="common">Caucasian dwarf goby</name>
    <name type="synonym">Pomatoschistus caucasicus</name>
    <dbReference type="NCBI Taxonomy" id="637954"/>
    <lineage>
        <taxon>Eukaryota</taxon>
        <taxon>Metazoa</taxon>
        <taxon>Chordata</taxon>
        <taxon>Craniata</taxon>
        <taxon>Vertebrata</taxon>
        <taxon>Euteleostomi</taxon>
        <taxon>Actinopterygii</taxon>
        <taxon>Neopterygii</taxon>
        <taxon>Teleostei</taxon>
        <taxon>Neoteleostei</taxon>
        <taxon>Acanthomorphata</taxon>
        <taxon>Gobiaria</taxon>
        <taxon>Gobiiformes</taxon>
        <taxon>Gobioidei</taxon>
        <taxon>Gobiidae</taxon>
        <taxon>Gobiinae</taxon>
        <taxon>Knipowitschia</taxon>
    </lineage>
</organism>
<feature type="compositionally biased region" description="Basic and acidic residues" evidence="1">
    <location>
        <begin position="30"/>
        <end position="39"/>
    </location>
</feature>
<evidence type="ECO:0000313" key="3">
    <source>
        <dbReference type="Proteomes" id="UP001497482"/>
    </source>
</evidence>
<dbReference type="AlphaFoldDB" id="A0AAV2JJS2"/>
<evidence type="ECO:0000313" key="2">
    <source>
        <dbReference type="EMBL" id="CAL1576835.1"/>
    </source>
</evidence>
<feature type="compositionally biased region" description="Basic and acidic residues" evidence="1">
    <location>
        <begin position="91"/>
        <end position="101"/>
    </location>
</feature>
<proteinExistence type="predicted"/>
<name>A0AAV2JJS2_KNICA</name>
<feature type="region of interest" description="Disordered" evidence="1">
    <location>
        <begin position="30"/>
        <end position="77"/>
    </location>
</feature>
<feature type="region of interest" description="Disordered" evidence="1">
    <location>
        <begin position="91"/>
        <end position="151"/>
    </location>
</feature>
<evidence type="ECO:0000256" key="1">
    <source>
        <dbReference type="SAM" id="MobiDB-lite"/>
    </source>
</evidence>
<gene>
    <name evidence="2" type="ORF">KC01_LOCUS8235</name>
</gene>
<reference evidence="2 3" key="1">
    <citation type="submission" date="2024-04" db="EMBL/GenBank/DDBJ databases">
        <authorList>
            <person name="Waldvogel A.-M."/>
            <person name="Schoenle A."/>
        </authorList>
    </citation>
    <scope>NUCLEOTIDE SEQUENCE [LARGE SCALE GENOMIC DNA]</scope>
</reference>
<dbReference type="EMBL" id="OZ035835">
    <property type="protein sequence ID" value="CAL1576835.1"/>
    <property type="molecule type" value="Genomic_DNA"/>
</dbReference>